<dbReference type="EMBL" id="CP117417">
    <property type="protein sequence ID" value="WCT78653.1"/>
    <property type="molecule type" value="Genomic_DNA"/>
</dbReference>
<accession>A0ABY7U091</accession>
<dbReference type="RefSeq" id="WP_273618963.1">
    <property type="nucleotide sequence ID" value="NZ_CP117417.1"/>
</dbReference>
<sequence>MKTPSKTMPGVAVAQQLSPLSHDLDQLLCDLGAGVRSAEHFNELEERGAKIASGIRQAFRRKWDRT</sequence>
<evidence type="ECO:0000313" key="2">
    <source>
        <dbReference type="Proteomes" id="UP001218231"/>
    </source>
</evidence>
<protein>
    <submittedName>
        <fullName evidence="1">Uncharacterized protein</fullName>
    </submittedName>
</protein>
<proteinExistence type="predicted"/>
<organism evidence="1 2">
    <name type="scientific">Novosphingobium humi</name>
    <dbReference type="NCBI Taxonomy" id="2282397"/>
    <lineage>
        <taxon>Bacteria</taxon>
        <taxon>Pseudomonadati</taxon>
        <taxon>Pseudomonadota</taxon>
        <taxon>Alphaproteobacteria</taxon>
        <taxon>Sphingomonadales</taxon>
        <taxon>Sphingomonadaceae</taxon>
        <taxon>Novosphingobium</taxon>
    </lineage>
</organism>
<gene>
    <name evidence="1" type="ORF">PQ457_06735</name>
</gene>
<dbReference type="Proteomes" id="UP001218231">
    <property type="component" value="Chromosome"/>
</dbReference>
<name>A0ABY7U091_9SPHN</name>
<keyword evidence="2" id="KW-1185">Reference proteome</keyword>
<reference evidence="1 2" key="1">
    <citation type="submission" date="2023-02" db="EMBL/GenBank/DDBJ databases">
        <title>Genome sequence of Novosphingobium humi KACC 19094.</title>
        <authorList>
            <person name="Kim S."/>
            <person name="Heo J."/>
            <person name="Kwon S.-W."/>
        </authorList>
    </citation>
    <scope>NUCLEOTIDE SEQUENCE [LARGE SCALE GENOMIC DNA]</scope>
    <source>
        <strain evidence="1 2">KACC 19094</strain>
    </source>
</reference>
<evidence type="ECO:0000313" key="1">
    <source>
        <dbReference type="EMBL" id="WCT78653.1"/>
    </source>
</evidence>